<proteinExistence type="predicted"/>
<dbReference type="Pfam" id="PF13262">
    <property type="entry name" value="DUF4054"/>
    <property type="match status" value="1"/>
</dbReference>
<gene>
    <name evidence="1" type="ORF">MCOL2_20171</name>
</gene>
<accession>W7D4B8</accession>
<dbReference type="EMBL" id="AODM01000089">
    <property type="protein sequence ID" value="EUJ44047.1"/>
    <property type="molecule type" value="Genomic_DNA"/>
</dbReference>
<comment type="caution">
    <text evidence="1">The sequence shown here is derived from an EMBL/GenBank/DDBJ whole genome shotgun (WGS) entry which is preliminary data.</text>
</comment>
<dbReference type="RefSeq" id="WP_036065473.1">
    <property type="nucleotide sequence ID" value="NZ_AODM01000089.1"/>
</dbReference>
<organism evidence="1 2">
    <name type="scientific">Listeria fleischmannii FSL S10-1203</name>
    <dbReference type="NCBI Taxonomy" id="1265822"/>
    <lineage>
        <taxon>Bacteria</taxon>
        <taxon>Bacillati</taxon>
        <taxon>Bacillota</taxon>
        <taxon>Bacilli</taxon>
        <taxon>Bacillales</taxon>
        <taxon>Listeriaceae</taxon>
        <taxon>Listeria</taxon>
    </lineage>
</organism>
<dbReference type="InterPro" id="IPR025127">
    <property type="entry name" value="DUF4054"/>
</dbReference>
<protein>
    <recommendedName>
        <fullName evidence="3">DUF4054 domain-containing protein</fullName>
    </recommendedName>
</protein>
<dbReference type="Proteomes" id="UP000019241">
    <property type="component" value="Unassembled WGS sequence"/>
</dbReference>
<dbReference type="PATRIC" id="fig|1265822.4.peg.4124"/>
<name>W7D4B8_9LIST</name>
<reference evidence="1 2" key="1">
    <citation type="submission" date="2012-12" db="EMBL/GenBank/DDBJ databases">
        <title>Novel taxa of Listeriaceae from agricultural environments in the United States.</title>
        <authorList>
            <person name="den Bakker H.C."/>
            <person name="Allred A."/>
            <person name="Warchocki S."/>
            <person name="Wright E.M."/>
            <person name="Burrell A."/>
            <person name="Nightingale K.K."/>
            <person name="Kephart D."/>
            <person name="Wiedmann M."/>
        </authorList>
    </citation>
    <scope>NUCLEOTIDE SEQUENCE [LARGE SCALE GENOMIC DNA]</scope>
    <source>
        <strain evidence="1 2">FSL S10-1203</strain>
    </source>
</reference>
<evidence type="ECO:0008006" key="3">
    <source>
        <dbReference type="Google" id="ProtNLM"/>
    </source>
</evidence>
<evidence type="ECO:0000313" key="1">
    <source>
        <dbReference type="EMBL" id="EUJ44047.1"/>
    </source>
</evidence>
<sequence length="114" mass="12657">MAKTTVEKLKLTAKGLANLSVDALQLFIDDAFMQVKEAGFPDEWQDVANRYLAAHLAVLDEKNVKSEGVGPLKREYSDKDLSFLDLNSTAYGQEYARLLKLYGDGRKGLSMVVV</sequence>
<evidence type="ECO:0000313" key="2">
    <source>
        <dbReference type="Proteomes" id="UP000019241"/>
    </source>
</evidence>
<dbReference type="AlphaFoldDB" id="W7D4B8"/>